<evidence type="ECO:0000256" key="1">
    <source>
        <dbReference type="ARBA" id="ARBA00022793"/>
    </source>
</evidence>
<dbReference type="GO" id="GO:0016831">
    <property type="term" value="F:carboxy-lyase activity"/>
    <property type="evidence" value="ECO:0007669"/>
    <property type="project" value="UniProtKB-KW"/>
</dbReference>
<dbReference type="InterPro" id="IPR032466">
    <property type="entry name" value="Metal_Hydrolase"/>
</dbReference>
<comment type="similarity">
    <text evidence="3">Belongs to the metallo-dependent hydrolases superfamily.</text>
</comment>
<name>A0A179GGX5_PURLI</name>
<dbReference type="AlphaFoldDB" id="A0A179GGX5"/>
<proteinExistence type="inferred from homology"/>
<dbReference type="PANTHER" id="PTHR21240">
    <property type="entry name" value="2-AMINO-3-CARBOXYLMUCONATE-6-SEMIALDEHYDE DECARBOXYLASE"/>
    <property type="match status" value="1"/>
</dbReference>
<dbReference type="SUPFAM" id="SSF51556">
    <property type="entry name" value="Metallo-dependent hydrolases"/>
    <property type="match status" value="1"/>
</dbReference>
<dbReference type="Pfam" id="PF04909">
    <property type="entry name" value="Amidohydro_2"/>
    <property type="match status" value="1"/>
</dbReference>
<keyword evidence="2 3" id="KW-0456">Lyase</keyword>
<reference evidence="5 6" key="1">
    <citation type="submission" date="2016-01" db="EMBL/GenBank/DDBJ databases">
        <title>Biosynthesis of antibiotic leucinostatins and their inhibition on Phytophthora in bio-control Purpureocillium lilacinum.</title>
        <authorList>
            <person name="Wang G."/>
            <person name="Liu Z."/>
            <person name="Lin R."/>
            <person name="Li E."/>
            <person name="Mao Z."/>
            <person name="Ling J."/>
            <person name="Yin W."/>
            <person name="Xie B."/>
        </authorList>
    </citation>
    <scope>NUCLEOTIDE SEQUENCE [LARGE SCALE GENOMIC DNA]</scope>
    <source>
        <strain evidence="5">PLBJ-1</strain>
    </source>
</reference>
<evidence type="ECO:0000313" key="5">
    <source>
        <dbReference type="EMBL" id="OAQ76631.1"/>
    </source>
</evidence>
<feature type="domain" description="Amidohydrolase-related" evidence="4">
    <location>
        <begin position="79"/>
        <end position="362"/>
    </location>
</feature>
<dbReference type="InterPro" id="IPR006680">
    <property type="entry name" value="Amidohydro-rel"/>
</dbReference>
<protein>
    <submittedName>
        <fullName evidence="5">2-amino-3-carboxymuconate-6-semialdehyde decarboxylase</fullName>
    </submittedName>
</protein>
<dbReference type="GO" id="GO:0019748">
    <property type="term" value="P:secondary metabolic process"/>
    <property type="evidence" value="ECO:0007669"/>
    <property type="project" value="TreeGrafter"/>
</dbReference>
<dbReference type="PANTHER" id="PTHR21240:SF30">
    <property type="entry name" value="AMIDOHYDROLASE-RELATED DOMAIN-CONTAINING PROTEIN-RELATED"/>
    <property type="match status" value="1"/>
</dbReference>
<dbReference type="GO" id="GO:0016787">
    <property type="term" value="F:hydrolase activity"/>
    <property type="evidence" value="ECO:0007669"/>
    <property type="project" value="InterPro"/>
</dbReference>
<organism evidence="5 6">
    <name type="scientific">Purpureocillium lilacinum</name>
    <name type="common">Paecilomyces lilacinus</name>
    <dbReference type="NCBI Taxonomy" id="33203"/>
    <lineage>
        <taxon>Eukaryota</taxon>
        <taxon>Fungi</taxon>
        <taxon>Dikarya</taxon>
        <taxon>Ascomycota</taxon>
        <taxon>Pezizomycotina</taxon>
        <taxon>Sordariomycetes</taxon>
        <taxon>Hypocreomycetidae</taxon>
        <taxon>Hypocreales</taxon>
        <taxon>Ophiocordycipitaceae</taxon>
        <taxon>Purpureocillium</taxon>
    </lineage>
</organism>
<evidence type="ECO:0000313" key="6">
    <source>
        <dbReference type="Proteomes" id="UP000078240"/>
    </source>
</evidence>
<gene>
    <name evidence="5" type="ORF">VFPBJ_08991</name>
</gene>
<evidence type="ECO:0000256" key="3">
    <source>
        <dbReference type="RuleBase" id="RU366045"/>
    </source>
</evidence>
<sequence length="365" mass="39255">MAASHAVGAVSTPGPGTHYIRSELKDLKIIGVEEHVVFPEIAKAIPSSEAADHAKATLASIVSHPVLSYAKGRAADVGAQRLKDMDDGGISMQILSFGSAVNCTHMEPEAGHALAQSINNALKDAVDANPTRFRAFAELPFQEPTLAIRELRRCVKDLGFVGAMMAGSVGSTGKFLDGPEFAELLSEFEALDVPLYLHPGIAPGPVSKAYYDIEGNALASASLSAMGWGWHSEVAIHILRLAVSGVLEAHPKLKIVIGHQGEMLPMMMHRLDGAFDMQAFGLKRPVGETLRTQVWIAISGLFSLPVTQIAIQTWGVDRVLFANDYPYIETQGVPGYVRAMNDLVAPSDMRKIFQTNSESLFKILA</sequence>
<dbReference type="Proteomes" id="UP000078240">
    <property type="component" value="Unassembled WGS sequence"/>
</dbReference>
<dbReference type="InterPro" id="IPR032465">
    <property type="entry name" value="ACMSD"/>
</dbReference>
<keyword evidence="1 3" id="KW-0210">Decarboxylase</keyword>
<dbReference type="EMBL" id="LSBH01000007">
    <property type="protein sequence ID" value="OAQ76631.1"/>
    <property type="molecule type" value="Genomic_DNA"/>
</dbReference>
<evidence type="ECO:0000256" key="2">
    <source>
        <dbReference type="ARBA" id="ARBA00023239"/>
    </source>
</evidence>
<accession>A0A179GGX5</accession>
<dbReference type="Gene3D" id="3.20.20.140">
    <property type="entry name" value="Metal-dependent hydrolases"/>
    <property type="match status" value="1"/>
</dbReference>
<comment type="caution">
    <text evidence="5">The sequence shown here is derived from an EMBL/GenBank/DDBJ whole genome shotgun (WGS) entry which is preliminary data.</text>
</comment>
<dbReference type="GO" id="GO:0005829">
    <property type="term" value="C:cytosol"/>
    <property type="evidence" value="ECO:0007669"/>
    <property type="project" value="TreeGrafter"/>
</dbReference>
<evidence type="ECO:0000259" key="4">
    <source>
        <dbReference type="Pfam" id="PF04909"/>
    </source>
</evidence>